<evidence type="ECO:0000313" key="3">
    <source>
        <dbReference type="Proteomes" id="UP000050761"/>
    </source>
</evidence>
<accession>A0A3P8D4H4</accession>
<dbReference type="AlphaFoldDB" id="A0A183GKY6"/>
<reference evidence="2 3" key="1">
    <citation type="submission" date="2018-11" db="EMBL/GenBank/DDBJ databases">
        <authorList>
            <consortium name="Pathogen Informatics"/>
        </authorList>
    </citation>
    <scope>NUCLEOTIDE SEQUENCE [LARGE SCALE GENOMIC DNA]</scope>
</reference>
<organism evidence="3 4">
    <name type="scientific">Heligmosomoides polygyrus</name>
    <name type="common">Parasitic roundworm</name>
    <dbReference type="NCBI Taxonomy" id="6339"/>
    <lineage>
        <taxon>Eukaryota</taxon>
        <taxon>Metazoa</taxon>
        <taxon>Ecdysozoa</taxon>
        <taxon>Nematoda</taxon>
        <taxon>Chromadorea</taxon>
        <taxon>Rhabditida</taxon>
        <taxon>Rhabditina</taxon>
        <taxon>Rhabditomorpha</taxon>
        <taxon>Strongyloidea</taxon>
        <taxon>Heligmosomidae</taxon>
        <taxon>Heligmosomoides</taxon>
    </lineage>
</organism>
<protein>
    <submittedName>
        <fullName evidence="4">DUF148 domain-containing protein</fullName>
    </submittedName>
</protein>
<evidence type="ECO:0000313" key="4">
    <source>
        <dbReference type="WBParaSite" id="HPBE_0002335601-mRNA-1"/>
    </source>
</evidence>
<gene>
    <name evidence="2" type="ORF">HPBE_LOCUS23355</name>
</gene>
<sequence length="136" mass="15748">MEPITLIQVQDIWPFWDAAYDNLNQVIKVQRTLNDHIDEGSTEIVQKLNETFQTMGWRTAMLQLILHPAQPTVEVHALDHGHSPRRPEYDHAYQRPNQNQGGNQRRPFRQEAPLGPTYATTAEERDTSVVNVRSHQ</sequence>
<feature type="compositionally biased region" description="Basic and acidic residues" evidence="1">
    <location>
        <begin position="77"/>
        <end position="93"/>
    </location>
</feature>
<dbReference type="Proteomes" id="UP000050761">
    <property type="component" value="Unassembled WGS sequence"/>
</dbReference>
<reference evidence="4" key="2">
    <citation type="submission" date="2019-09" db="UniProtKB">
        <authorList>
            <consortium name="WormBaseParasite"/>
        </authorList>
    </citation>
    <scope>IDENTIFICATION</scope>
</reference>
<name>A0A183GKY6_HELPZ</name>
<evidence type="ECO:0000313" key="2">
    <source>
        <dbReference type="EMBL" id="VDP38280.1"/>
    </source>
</evidence>
<proteinExistence type="predicted"/>
<keyword evidence="3" id="KW-1185">Reference proteome</keyword>
<dbReference type="WBParaSite" id="HPBE_0002335601-mRNA-1">
    <property type="protein sequence ID" value="HPBE_0002335601-mRNA-1"/>
    <property type="gene ID" value="HPBE_0002335601"/>
</dbReference>
<feature type="compositionally biased region" description="Low complexity" evidence="1">
    <location>
        <begin position="94"/>
        <end position="105"/>
    </location>
</feature>
<accession>A0A183GKY6</accession>
<feature type="region of interest" description="Disordered" evidence="1">
    <location>
        <begin position="77"/>
        <end position="136"/>
    </location>
</feature>
<evidence type="ECO:0000256" key="1">
    <source>
        <dbReference type="SAM" id="MobiDB-lite"/>
    </source>
</evidence>
<dbReference type="EMBL" id="UZAH01034973">
    <property type="protein sequence ID" value="VDP38280.1"/>
    <property type="molecule type" value="Genomic_DNA"/>
</dbReference>